<comment type="caution">
    <text evidence="3">The sequence shown here is derived from an EMBL/GenBank/DDBJ whole genome shotgun (WGS) entry which is preliminary data.</text>
</comment>
<reference evidence="3" key="1">
    <citation type="submission" date="2023-06" db="EMBL/GenBank/DDBJ databases">
        <authorList>
            <consortium name="Lawrence Berkeley National Laboratory"/>
            <person name="Ahrendt S."/>
            <person name="Sahu N."/>
            <person name="Indic B."/>
            <person name="Wong-Bajracharya J."/>
            <person name="Merenyi Z."/>
            <person name="Ke H.-M."/>
            <person name="Monk M."/>
            <person name="Kocsube S."/>
            <person name="Drula E."/>
            <person name="Lipzen A."/>
            <person name="Balint B."/>
            <person name="Henrissat B."/>
            <person name="Andreopoulos B."/>
            <person name="Martin F.M."/>
            <person name="Harder C.B."/>
            <person name="Rigling D."/>
            <person name="Ford K.L."/>
            <person name="Foster G.D."/>
            <person name="Pangilinan J."/>
            <person name="Papanicolaou A."/>
            <person name="Barry K."/>
            <person name="LaButti K."/>
            <person name="Viragh M."/>
            <person name="Koriabine M."/>
            <person name="Yan M."/>
            <person name="Riley R."/>
            <person name="Champramary S."/>
            <person name="Plett K.L."/>
            <person name="Tsai I.J."/>
            <person name="Slot J."/>
            <person name="Sipos G."/>
            <person name="Plett J."/>
            <person name="Nagy L.G."/>
            <person name="Grigoriev I.V."/>
        </authorList>
    </citation>
    <scope>NUCLEOTIDE SEQUENCE</scope>
    <source>
        <strain evidence="3">HWK02</strain>
    </source>
</reference>
<evidence type="ECO:0000256" key="2">
    <source>
        <dbReference type="SAM" id="SignalP"/>
    </source>
</evidence>
<feature type="chain" id="PRO_5041359995" evidence="2">
    <location>
        <begin position="22"/>
        <end position="74"/>
    </location>
</feature>
<gene>
    <name evidence="3" type="ORF">EDD18DRAFT_1141160</name>
</gene>
<protein>
    <submittedName>
        <fullName evidence="3">Uncharacterized protein</fullName>
    </submittedName>
</protein>
<evidence type="ECO:0000313" key="4">
    <source>
        <dbReference type="Proteomes" id="UP001175228"/>
    </source>
</evidence>
<keyword evidence="4" id="KW-1185">Reference proteome</keyword>
<name>A0AA39QGJ1_9AGAR</name>
<proteinExistence type="predicted"/>
<accession>A0AA39QGJ1</accession>
<evidence type="ECO:0000313" key="3">
    <source>
        <dbReference type="EMBL" id="KAK0502503.1"/>
    </source>
</evidence>
<keyword evidence="2" id="KW-0732">Signal</keyword>
<dbReference type="AlphaFoldDB" id="A0AA39QGJ1"/>
<dbReference type="EMBL" id="JAUEPU010000005">
    <property type="protein sequence ID" value="KAK0502503.1"/>
    <property type="molecule type" value="Genomic_DNA"/>
</dbReference>
<feature type="region of interest" description="Disordered" evidence="1">
    <location>
        <begin position="50"/>
        <end position="74"/>
    </location>
</feature>
<sequence>MRLTITLPVLFAFVSAAFVTASPIVEEVCIPIVGSGCVSILTVHHSESQVPALPDGSESSLPLHPLQAGAAPKL</sequence>
<feature type="signal peptide" evidence="2">
    <location>
        <begin position="1"/>
        <end position="21"/>
    </location>
</feature>
<evidence type="ECO:0000256" key="1">
    <source>
        <dbReference type="SAM" id="MobiDB-lite"/>
    </source>
</evidence>
<feature type="non-terminal residue" evidence="3">
    <location>
        <position position="1"/>
    </location>
</feature>
<dbReference type="Proteomes" id="UP001175228">
    <property type="component" value="Unassembled WGS sequence"/>
</dbReference>
<organism evidence="3 4">
    <name type="scientific">Armillaria luteobubalina</name>
    <dbReference type="NCBI Taxonomy" id="153913"/>
    <lineage>
        <taxon>Eukaryota</taxon>
        <taxon>Fungi</taxon>
        <taxon>Dikarya</taxon>
        <taxon>Basidiomycota</taxon>
        <taxon>Agaricomycotina</taxon>
        <taxon>Agaricomycetes</taxon>
        <taxon>Agaricomycetidae</taxon>
        <taxon>Agaricales</taxon>
        <taxon>Marasmiineae</taxon>
        <taxon>Physalacriaceae</taxon>
        <taxon>Armillaria</taxon>
    </lineage>
</organism>